<dbReference type="GO" id="GO:0003677">
    <property type="term" value="F:DNA binding"/>
    <property type="evidence" value="ECO:0007669"/>
    <property type="project" value="UniProtKB-KW"/>
</dbReference>
<dbReference type="InterPro" id="IPR000792">
    <property type="entry name" value="Tscrpt_reg_LuxR_C"/>
</dbReference>
<dbReference type="KEGG" id="cbae:COR50_01135"/>
<dbReference type="OrthoDB" id="1727128at2"/>
<dbReference type="SMART" id="SM00421">
    <property type="entry name" value="HTH_LUXR"/>
    <property type="match status" value="1"/>
</dbReference>
<dbReference type="PANTHER" id="PTHR44688">
    <property type="entry name" value="DNA-BINDING TRANSCRIPTIONAL ACTIVATOR DEVR_DOSR"/>
    <property type="match status" value="1"/>
</dbReference>
<evidence type="ECO:0000256" key="3">
    <source>
        <dbReference type="ARBA" id="ARBA00023163"/>
    </source>
</evidence>
<evidence type="ECO:0000259" key="4">
    <source>
        <dbReference type="PROSITE" id="PS50043"/>
    </source>
</evidence>
<dbReference type="InterPro" id="IPR036388">
    <property type="entry name" value="WH-like_DNA-bd_sf"/>
</dbReference>
<dbReference type="GO" id="GO:0006355">
    <property type="term" value="P:regulation of DNA-templated transcription"/>
    <property type="evidence" value="ECO:0007669"/>
    <property type="project" value="InterPro"/>
</dbReference>
<name>A0A291QPN1_9BACT</name>
<keyword evidence="2" id="KW-0238">DNA-binding</keyword>
<sequence length="260" mass="29519">MASPKSYQEFLSMVQHHETSNLTQFLDAPTVPLLKSLRMPKHHFPGTYILDYTKSKYIAASQGMESVSGYRSQSFLEGGLDFTTQIWHNEDAKIFSDKVHSTNLKFLQEIPTQQHGNYLFTCNYRIRTRFGGFRNILQQSVFLQSAETGEPLATMGCITDISSLRMDGRVTHTVEPITENGLGEPVISNVYYARPEDGLLSTREVEIVKCICEGLSSAEIAKKLFISVYTVNNHRQHIMQKTNSRNVADVIKYAIRQGWL</sequence>
<keyword evidence="3" id="KW-0804">Transcription</keyword>
<protein>
    <recommendedName>
        <fullName evidence="4">HTH luxR-type domain-containing protein</fullName>
    </recommendedName>
</protein>
<keyword evidence="1" id="KW-0805">Transcription regulation</keyword>
<dbReference type="Gene3D" id="1.10.10.10">
    <property type="entry name" value="Winged helix-like DNA-binding domain superfamily/Winged helix DNA-binding domain"/>
    <property type="match status" value="1"/>
</dbReference>
<feature type="domain" description="HTH luxR-type" evidence="4">
    <location>
        <begin position="193"/>
        <end position="258"/>
    </location>
</feature>
<proteinExistence type="predicted"/>
<dbReference type="AlphaFoldDB" id="A0A291QPN1"/>
<dbReference type="RefSeq" id="WP_098192265.1">
    <property type="nucleotide sequence ID" value="NZ_CP023777.1"/>
</dbReference>
<dbReference type="SUPFAM" id="SSF46894">
    <property type="entry name" value="C-terminal effector domain of the bipartite response regulators"/>
    <property type="match status" value="1"/>
</dbReference>
<dbReference type="Proteomes" id="UP000220133">
    <property type="component" value="Chromosome"/>
</dbReference>
<evidence type="ECO:0000313" key="6">
    <source>
        <dbReference type="Proteomes" id="UP000220133"/>
    </source>
</evidence>
<dbReference type="PRINTS" id="PR00038">
    <property type="entry name" value="HTHLUXR"/>
</dbReference>
<evidence type="ECO:0000313" key="5">
    <source>
        <dbReference type="EMBL" id="ATL45875.1"/>
    </source>
</evidence>
<dbReference type="SUPFAM" id="SSF55785">
    <property type="entry name" value="PYP-like sensor domain (PAS domain)"/>
    <property type="match status" value="1"/>
</dbReference>
<dbReference type="CDD" id="cd06170">
    <property type="entry name" value="LuxR_C_like"/>
    <property type="match status" value="1"/>
</dbReference>
<dbReference type="InterPro" id="IPR035965">
    <property type="entry name" value="PAS-like_dom_sf"/>
</dbReference>
<dbReference type="Gene3D" id="3.30.450.20">
    <property type="entry name" value="PAS domain"/>
    <property type="match status" value="1"/>
</dbReference>
<dbReference type="InterPro" id="IPR016032">
    <property type="entry name" value="Sig_transdc_resp-reg_C-effctor"/>
</dbReference>
<dbReference type="Pfam" id="PF00196">
    <property type="entry name" value="GerE"/>
    <property type="match status" value="1"/>
</dbReference>
<accession>A0A291QPN1</accession>
<dbReference type="PROSITE" id="PS50043">
    <property type="entry name" value="HTH_LUXR_2"/>
    <property type="match status" value="1"/>
</dbReference>
<dbReference type="PANTHER" id="PTHR44688:SF16">
    <property type="entry name" value="DNA-BINDING TRANSCRIPTIONAL ACTIVATOR DEVR_DOSR"/>
    <property type="match status" value="1"/>
</dbReference>
<reference evidence="5 6" key="1">
    <citation type="submission" date="2017-10" db="EMBL/GenBank/DDBJ databases">
        <title>Paenichitinophaga pekingensis gen. nov., sp. nov., isolated from activated sludge.</title>
        <authorList>
            <person name="Jin D."/>
            <person name="Kong X."/>
            <person name="Deng Y."/>
            <person name="Bai Z."/>
        </authorList>
    </citation>
    <scope>NUCLEOTIDE SEQUENCE [LARGE SCALE GENOMIC DNA]</scope>
    <source>
        <strain evidence="5 6">13</strain>
    </source>
</reference>
<keyword evidence="6" id="KW-1185">Reference proteome</keyword>
<evidence type="ECO:0000256" key="2">
    <source>
        <dbReference type="ARBA" id="ARBA00023125"/>
    </source>
</evidence>
<gene>
    <name evidence="5" type="ORF">COR50_01135</name>
</gene>
<dbReference type="PROSITE" id="PS00622">
    <property type="entry name" value="HTH_LUXR_1"/>
    <property type="match status" value="1"/>
</dbReference>
<organism evidence="5 6">
    <name type="scientific">Chitinophaga caeni</name>
    <dbReference type="NCBI Taxonomy" id="2029983"/>
    <lineage>
        <taxon>Bacteria</taxon>
        <taxon>Pseudomonadati</taxon>
        <taxon>Bacteroidota</taxon>
        <taxon>Chitinophagia</taxon>
        <taxon>Chitinophagales</taxon>
        <taxon>Chitinophagaceae</taxon>
        <taxon>Chitinophaga</taxon>
    </lineage>
</organism>
<evidence type="ECO:0000256" key="1">
    <source>
        <dbReference type="ARBA" id="ARBA00023015"/>
    </source>
</evidence>
<dbReference type="EMBL" id="CP023777">
    <property type="protein sequence ID" value="ATL45875.1"/>
    <property type="molecule type" value="Genomic_DNA"/>
</dbReference>